<dbReference type="CDD" id="cd02440">
    <property type="entry name" value="AdoMet_MTases"/>
    <property type="match status" value="1"/>
</dbReference>
<comment type="caution">
    <text evidence="5">The sequence shown here is derived from an EMBL/GenBank/DDBJ whole genome shotgun (WGS) entry which is preliminary data.</text>
</comment>
<feature type="domain" description="Methyltransferase" evidence="4">
    <location>
        <begin position="61"/>
        <end position="152"/>
    </location>
</feature>
<dbReference type="GO" id="GO:0032259">
    <property type="term" value="P:methylation"/>
    <property type="evidence" value="ECO:0007669"/>
    <property type="project" value="UniProtKB-KW"/>
</dbReference>
<evidence type="ECO:0000256" key="1">
    <source>
        <dbReference type="ARBA" id="ARBA00022603"/>
    </source>
</evidence>
<reference evidence="5" key="2">
    <citation type="submission" date="2020-09" db="EMBL/GenBank/DDBJ databases">
        <authorList>
            <person name="Sun Q."/>
            <person name="Zhou Y."/>
        </authorList>
    </citation>
    <scope>NUCLEOTIDE SEQUENCE</scope>
    <source>
        <strain evidence="5">CGMCC 1.15448</strain>
    </source>
</reference>
<dbReference type="Proteomes" id="UP000607559">
    <property type="component" value="Unassembled WGS sequence"/>
</dbReference>
<accession>A0A8J2UAP3</accession>
<dbReference type="GO" id="GO:0008168">
    <property type="term" value="F:methyltransferase activity"/>
    <property type="evidence" value="ECO:0007669"/>
    <property type="project" value="UniProtKB-KW"/>
</dbReference>
<keyword evidence="1 5" id="KW-0489">Methyltransferase</keyword>
<evidence type="ECO:0000313" key="6">
    <source>
        <dbReference type="Proteomes" id="UP000607559"/>
    </source>
</evidence>
<dbReference type="Pfam" id="PF13649">
    <property type="entry name" value="Methyltransf_25"/>
    <property type="match status" value="1"/>
</dbReference>
<evidence type="ECO:0000259" key="4">
    <source>
        <dbReference type="Pfam" id="PF13649"/>
    </source>
</evidence>
<reference evidence="5" key="1">
    <citation type="journal article" date="2014" name="Int. J. Syst. Evol. Microbiol.">
        <title>Complete genome sequence of Corynebacterium casei LMG S-19264T (=DSM 44701T), isolated from a smear-ripened cheese.</title>
        <authorList>
            <consortium name="US DOE Joint Genome Institute (JGI-PGF)"/>
            <person name="Walter F."/>
            <person name="Albersmeier A."/>
            <person name="Kalinowski J."/>
            <person name="Ruckert C."/>
        </authorList>
    </citation>
    <scope>NUCLEOTIDE SEQUENCE</scope>
    <source>
        <strain evidence="5">CGMCC 1.15448</strain>
    </source>
</reference>
<dbReference type="InterPro" id="IPR041698">
    <property type="entry name" value="Methyltransf_25"/>
</dbReference>
<protein>
    <submittedName>
        <fullName evidence="5">Methyltransferase</fullName>
    </submittedName>
</protein>
<dbReference type="Gene3D" id="2.20.25.110">
    <property type="entry name" value="S-adenosyl-L-methionine-dependent methyltransferases"/>
    <property type="match status" value="1"/>
</dbReference>
<keyword evidence="3" id="KW-0949">S-adenosyl-L-methionine</keyword>
<sequence>MSLVSADSSPVNRSVPRDWFREWFDSPYYHKLYFQRDKAEAAVFIIRLLQLLQPPPGSQMLDVACGRGRHARVLAAHGYDVTGIDLAPGSIAYARQFENDHLHFYVHDMRQLLCTNCFQYAFNFFTSFGYFETARENNNAVRAVSIALQPNGVFVLDYLNAEYTEKCLIPHEQKIIDGVTYTITRWCDGKHFYKKIVISEDKLPQPLEYTERVAVLTPEDFETLFHPNGLHIRQFYGNYDLKPFDRQHSPRLIVVASKAPQ</sequence>
<dbReference type="Gene3D" id="3.40.50.150">
    <property type="entry name" value="Vaccinia Virus protein VP39"/>
    <property type="match status" value="1"/>
</dbReference>
<dbReference type="AlphaFoldDB" id="A0A8J2UAP3"/>
<dbReference type="SUPFAM" id="SSF53335">
    <property type="entry name" value="S-adenosyl-L-methionine-dependent methyltransferases"/>
    <property type="match status" value="1"/>
</dbReference>
<dbReference type="InterPro" id="IPR029063">
    <property type="entry name" value="SAM-dependent_MTases_sf"/>
</dbReference>
<keyword evidence="2" id="KW-0808">Transferase</keyword>
<dbReference type="PANTHER" id="PTHR43464:SF19">
    <property type="entry name" value="UBIQUINONE BIOSYNTHESIS O-METHYLTRANSFERASE, MITOCHONDRIAL"/>
    <property type="match status" value="1"/>
</dbReference>
<organism evidence="5 6">
    <name type="scientific">Puia dinghuensis</name>
    <dbReference type="NCBI Taxonomy" id="1792502"/>
    <lineage>
        <taxon>Bacteria</taxon>
        <taxon>Pseudomonadati</taxon>
        <taxon>Bacteroidota</taxon>
        <taxon>Chitinophagia</taxon>
        <taxon>Chitinophagales</taxon>
        <taxon>Chitinophagaceae</taxon>
        <taxon>Puia</taxon>
    </lineage>
</organism>
<dbReference type="EMBL" id="BMJC01000001">
    <property type="protein sequence ID" value="GGA90916.1"/>
    <property type="molecule type" value="Genomic_DNA"/>
</dbReference>
<keyword evidence="6" id="KW-1185">Reference proteome</keyword>
<proteinExistence type="predicted"/>
<dbReference type="PANTHER" id="PTHR43464">
    <property type="entry name" value="METHYLTRANSFERASE"/>
    <property type="match status" value="1"/>
</dbReference>
<evidence type="ECO:0000256" key="3">
    <source>
        <dbReference type="ARBA" id="ARBA00022691"/>
    </source>
</evidence>
<name>A0A8J2UAP3_9BACT</name>
<gene>
    <name evidence="5" type="ORF">GCM10011511_12760</name>
</gene>
<evidence type="ECO:0000313" key="5">
    <source>
        <dbReference type="EMBL" id="GGA90916.1"/>
    </source>
</evidence>
<evidence type="ECO:0000256" key="2">
    <source>
        <dbReference type="ARBA" id="ARBA00022679"/>
    </source>
</evidence>
<dbReference type="RefSeq" id="WP_188929662.1">
    <property type="nucleotide sequence ID" value="NZ_BMJC01000001.1"/>
</dbReference>